<proteinExistence type="predicted"/>
<dbReference type="InParanoid" id="M3XGS3"/>
<feature type="domain" description="Galectin" evidence="4">
    <location>
        <begin position="2"/>
        <end position="133"/>
    </location>
</feature>
<gene>
    <name evidence="5" type="primary">SI:CH211-10A23.2</name>
</gene>
<dbReference type="PROSITE" id="PS51304">
    <property type="entry name" value="GALECTIN"/>
    <property type="match status" value="1"/>
</dbReference>
<dbReference type="PANTHER" id="PTHR11346:SF86">
    <property type="entry name" value="GALECTIN"/>
    <property type="match status" value="1"/>
</dbReference>
<dbReference type="InterPro" id="IPR013320">
    <property type="entry name" value="ConA-like_dom_sf"/>
</dbReference>
<name>M3XGS3_LATCH</name>
<dbReference type="HOGENOM" id="CLU_037794_2_1_1"/>
<organism evidence="5 6">
    <name type="scientific">Latimeria chalumnae</name>
    <name type="common">Coelacanth</name>
    <dbReference type="NCBI Taxonomy" id="7897"/>
    <lineage>
        <taxon>Eukaryota</taxon>
        <taxon>Metazoa</taxon>
        <taxon>Chordata</taxon>
        <taxon>Craniata</taxon>
        <taxon>Vertebrata</taxon>
        <taxon>Euteleostomi</taxon>
        <taxon>Coelacanthiformes</taxon>
        <taxon>Coelacanthidae</taxon>
        <taxon>Latimeria</taxon>
    </lineage>
</organism>
<dbReference type="SMART" id="SM00276">
    <property type="entry name" value="GLECT"/>
    <property type="match status" value="1"/>
</dbReference>
<dbReference type="PANTHER" id="PTHR11346">
    <property type="entry name" value="GALECTIN"/>
    <property type="match status" value="1"/>
</dbReference>
<reference evidence="5" key="2">
    <citation type="submission" date="2025-08" db="UniProtKB">
        <authorList>
            <consortium name="Ensembl"/>
        </authorList>
    </citation>
    <scope>IDENTIFICATION</scope>
</reference>
<dbReference type="AlphaFoldDB" id="M3XGS3"/>
<dbReference type="OMA" id="MKLVIMG"/>
<dbReference type="Proteomes" id="UP000008672">
    <property type="component" value="Unassembled WGS sequence"/>
</dbReference>
<reference evidence="5" key="3">
    <citation type="submission" date="2025-09" db="UniProtKB">
        <authorList>
            <consortium name="Ensembl"/>
        </authorList>
    </citation>
    <scope>IDENTIFICATION</scope>
</reference>
<dbReference type="GO" id="GO:0030246">
    <property type="term" value="F:carbohydrate binding"/>
    <property type="evidence" value="ECO:0007669"/>
    <property type="project" value="UniProtKB-UniRule"/>
</dbReference>
<dbReference type="GeneTree" id="ENSGT00940000164928"/>
<dbReference type="Pfam" id="PF00337">
    <property type="entry name" value="Gal-bind_lectin"/>
    <property type="match status" value="1"/>
</dbReference>
<accession>M3XGS3</accession>
<comment type="function">
    <text evidence="1">Does not bind lactose, and may not bind carbohydrates.</text>
</comment>
<dbReference type="FunFam" id="2.60.120.200:FF:000046">
    <property type="entry name" value="Galectin"/>
    <property type="match status" value="1"/>
</dbReference>
<evidence type="ECO:0000259" key="4">
    <source>
        <dbReference type="PROSITE" id="PS51304"/>
    </source>
</evidence>
<evidence type="ECO:0000256" key="1">
    <source>
        <dbReference type="ARBA" id="ARBA00003397"/>
    </source>
</evidence>
<keyword evidence="2 3" id="KW-0430">Lectin</keyword>
<evidence type="ECO:0000256" key="2">
    <source>
        <dbReference type="ARBA" id="ARBA00022734"/>
    </source>
</evidence>
<dbReference type="SMART" id="SM00908">
    <property type="entry name" value="Gal-bind_lectin"/>
    <property type="match status" value="1"/>
</dbReference>
<dbReference type="EMBL" id="AFYH01034301">
    <property type="status" value="NOT_ANNOTATED_CDS"/>
    <property type="molecule type" value="Genomic_DNA"/>
</dbReference>
<keyword evidence="6" id="KW-1185">Reference proteome</keyword>
<evidence type="ECO:0000313" key="5">
    <source>
        <dbReference type="Ensembl" id="ENSLACP00000021929.1"/>
    </source>
</evidence>
<dbReference type="CDD" id="cd00070">
    <property type="entry name" value="GLECT"/>
    <property type="match status" value="1"/>
</dbReference>
<dbReference type="InterPro" id="IPR044156">
    <property type="entry name" value="Galectin-like"/>
</dbReference>
<sequence>MYVGEIKGGLKPAMRIIIMGIVHSAPKSLTVSLVTNSMDSERDIGLQLAVNFQDRSVRRNTKELGKWGTEEKNIPYFPFRAGDNFKMEILCEKERFRILVDGHQLCDFPHRIQVIQSLTTLTITGDVTLTKVA</sequence>
<protein>
    <recommendedName>
        <fullName evidence="3">Galectin</fullName>
    </recommendedName>
</protein>
<dbReference type="InterPro" id="IPR001079">
    <property type="entry name" value="Galectin_CRD"/>
</dbReference>
<dbReference type="Ensembl" id="ENSLACT00000025950.1">
    <property type="protein sequence ID" value="ENSLACP00000021929.1"/>
    <property type="gene ID" value="ENSLACG00000022199.1"/>
</dbReference>
<dbReference type="SUPFAM" id="SSF49899">
    <property type="entry name" value="Concanavalin A-like lectins/glucanases"/>
    <property type="match status" value="1"/>
</dbReference>
<dbReference type="Gene3D" id="2.60.120.200">
    <property type="match status" value="1"/>
</dbReference>
<reference evidence="6" key="1">
    <citation type="submission" date="2011-08" db="EMBL/GenBank/DDBJ databases">
        <title>The draft genome of Latimeria chalumnae.</title>
        <authorList>
            <person name="Di Palma F."/>
            <person name="Alfoldi J."/>
            <person name="Johnson J."/>
            <person name="Berlin A."/>
            <person name="Gnerre S."/>
            <person name="Jaffe D."/>
            <person name="MacCallum I."/>
            <person name="Young S."/>
            <person name="Walker B.J."/>
            <person name="Lander E."/>
            <person name="Lindblad-Toh K."/>
        </authorList>
    </citation>
    <scope>NUCLEOTIDE SEQUENCE [LARGE SCALE GENOMIC DNA]</scope>
    <source>
        <strain evidence="6">Wild caught</strain>
    </source>
</reference>
<dbReference type="eggNOG" id="KOG3587">
    <property type="taxonomic scope" value="Eukaryota"/>
</dbReference>
<evidence type="ECO:0000313" key="6">
    <source>
        <dbReference type="Proteomes" id="UP000008672"/>
    </source>
</evidence>
<evidence type="ECO:0000256" key="3">
    <source>
        <dbReference type="RuleBase" id="RU102079"/>
    </source>
</evidence>